<organism evidence="1 2">
    <name type="scientific">Longispora fulva</name>
    <dbReference type="NCBI Taxonomy" id="619741"/>
    <lineage>
        <taxon>Bacteria</taxon>
        <taxon>Bacillati</taxon>
        <taxon>Actinomycetota</taxon>
        <taxon>Actinomycetes</taxon>
        <taxon>Micromonosporales</taxon>
        <taxon>Micromonosporaceae</taxon>
        <taxon>Longispora</taxon>
    </lineage>
</organism>
<dbReference type="EMBL" id="JADOUF010000001">
    <property type="protein sequence ID" value="MBG6133986.1"/>
    <property type="molecule type" value="Genomic_DNA"/>
</dbReference>
<dbReference type="GO" id="GO:0008967">
    <property type="term" value="F:phosphoglycolate phosphatase activity"/>
    <property type="evidence" value="ECO:0007669"/>
    <property type="project" value="TreeGrafter"/>
</dbReference>
<dbReference type="PANTHER" id="PTHR43434">
    <property type="entry name" value="PHOSPHOGLYCOLATE PHOSPHATASE"/>
    <property type="match status" value="1"/>
</dbReference>
<dbReference type="InterPro" id="IPR036412">
    <property type="entry name" value="HAD-like_sf"/>
</dbReference>
<dbReference type="InterPro" id="IPR050155">
    <property type="entry name" value="HAD-like_hydrolase_sf"/>
</dbReference>
<proteinExistence type="predicted"/>
<dbReference type="PANTHER" id="PTHR43434:SF1">
    <property type="entry name" value="PHOSPHOGLYCOLATE PHOSPHATASE"/>
    <property type="match status" value="1"/>
</dbReference>
<dbReference type="SUPFAM" id="SSF56784">
    <property type="entry name" value="HAD-like"/>
    <property type="match status" value="1"/>
</dbReference>
<dbReference type="InterPro" id="IPR023198">
    <property type="entry name" value="PGP-like_dom2"/>
</dbReference>
<name>A0A8J7KIH6_9ACTN</name>
<protein>
    <submittedName>
        <fullName evidence="1">Beta-phosphoglucomutase-like phosphatase (HAD superfamily)</fullName>
    </submittedName>
</protein>
<evidence type="ECO:0000313" key="2">
    <source>
        <dbReference type="Proteomes" id="UP000622552"/>
    </source>
</evidence>
<reference evidence="1" key="1">
    <citation type="submission" date="2020-11" db="EMBL/GenBank/DDBJ databases">
        <title>Sequencing the genomes of 1000 actinobacteria strains.</title>
        <authorList>
            <person name="Klenk H.-P."/>
        </authorList>
    </citation>
    <scope>NUCLEOTIDE SEQUENCE</scope>
    <source>
        <strain evidence="1">DSM 45356</strain>
    </source>
</reference>
<gene>
    <name evidence="1" type="ORF">IW245_000180</name>
</gene>
<dbReference type="Proteomes" id="UP000622552">
    <property type="component" value="Unassembled WGS sequence"/>
</dbReference>
<evidence type="ECO:0000313" key="1">
    <source>
        <dbReference type="EMBL" id="MBG6133986.1"/>
    </source>
</evidence>
<dbReference type="Gene3D" id="1.10.150.240">
    <property type="entry name" value="Putative phosphatase, domain 2"/>
    <property type="match status" value="1"/>
</dbReference>
<accession>A0A8J7KIH6</accession>
<sequence>MNIPPDGVLLLVGVEGLLVTDTDLVQHAARAATRTVTGRDPGDLGPRAGRTCWDVAITALTATGRTPQEAHVLVPEHLAACYRELREEAIAAHPTFDPLPGAGDFLARARHAGATVGLCTGLSYQLALNLLSRTGLDEHVDWRVSAFGDDQPDRAQLIELARHRAGNGTHPRPADRTIVVSSHARGIHAARAAGVPAVVVTDARSLHMSLADLHLADLTDHAVIDQVLTLGRIGSGGVHDHDTLTTRARP</sequence>
<keyword evidence="2" id="KW-1185">Reference proteome</keyword>
<dbReference type="GO" id="GO:0005829">
    <property type="term" value="C:cytosol"/>
    <property type="evidence" value="ECO:0007669"/>
    <property type="project" value="TreeGrafter"/>
</dbReference>
<comment type="caution">
    <text evidence="1">The sequence shown here is derived from an EMBL/GenBank/DDBJ whole genome shotgun (WGS) entry which is preliminary data.</text>
</comment>
<dbReference type="RefSeq" id="WP_197001278.1">
    <property type="nucleotide sequence ID" value="NZ_BONS01000045.1"/>
</dbReference>
<dbReference type="InterPro" id="IPR023214">
    <property type="entry name" value="HAD_sf"/>
</dbReference>
<dbReference type="Gene3D" id="3.40.50.1000">
    <property type="entry name" value="HAD superfamily/HAD-like"/>
    <property type="match status" value="1"/>
</dbReference>
<dbReference type="AlphaFoldDB" id="A0A8J7KIH6"/>
<dbReference type="GO" id="GO:0006281">
    <property type="term" value="P:DNA repair"/>
    <property type="evidence" value="ECO:0007669"/>
    <property type="project" value="TreeGrafter"/>
</dbReference>